<name>I0K876_9BACT</name>
<evidence type="ECO:0000313" key="1">
    <source>
        <dbReference type="EMBL" id="CCH00329.1"/>
    </source>
</evidence>
<dbReference type="EMBL" id="HE796683">
    <property type="protein sequence ID" value="CCH00329.1"/>
    <property type="molecule type" value="Genomic_DNA"/>
</dbReference>
<gene>
    <name evidence="1" type="ORF">FAES_2320</name>
</gene>
<reference evidence="1 2" key="1">
    <citation type="journal article" date="2012" name="J. Bacteriol.">
        <title>Genome Sequence of Fibrella aestuarina BUZ 2T, a Filamentous Marine Bacterium.</title>
        <authorList>
            <person name="Filippini M."/>
            <person name="Qi W."/>
            <person name="Blom J."/>
            <person name="Goesmann A."/>
            <person name="Smits T.H."/>
            <person name="Bagheri H.C."/>
        </authorList>
    </citation>
    <scope>NUCLEOTIDE SEQUENCE [LARGE SCALE GENOMIC DNA]</scope>
    <source>
        <strain evidence="2">BUZ 2T</strain>
    </source>
</reference>
<organism evidence="1 2">
    <name type="scientific">Fibrella aestuarina BUZ 2</name>
    <dbReference type="NCBI Taxonomy" id="1166018"/>
    <lineage>
        <taxon>Bacteria</taxon>
        <taxon>Pseudomonadati</taxon>
        <taxon>Bacteroidota</taxon>
        <taxon>Cytophagia</taxon>
        <taxon>Cytophagales</taxon>
        <taxon>Spirosomataceae</taxon>
        <taxon>Fibrella</taxon>
    </lineage>
</organism>
<dbReference type="eggNOG" id="ENOG5033SNU">
    <property type="taxonomic scope" value="Bacteria"/>
</dbReference>
<dbReference type="Pfam" id="PF13582">
    <property type="entry name" value="Reprolysin_3"/>
    <property type="match status" value="1"/>
</dbReference>
<protein>
    <submittedName>
        <fullName evidence="1">Uncharacterized protein</fullName>
    </submittedName>
</protein>
<dbReference type="KEGG" id="fae:FAES_2320"/>
<dbReference type="HOGENOM" id="CLU_529709_0_0_10"/>
<dbReference type="STRING" id="1166018.FAES_2320"/>
<evidence type="ECO:0000313" key="2">
    <source>
        <dbReference type="Proteomes" id="UP000011058"/>
    </source>
</evidence>
<dbReference type="GO" id="GO:0008237">
    <property type="term" value="F:metallopeptidase activity"/>
    <property type="evidence" value="ECO:0007669"/>
    <property type="project" value="InterPro"/>
</dbReference>
<dbReference type="Proteomes" id="UP000011058">
    <property type="component" value="Chromosome"/>
</dbReference>
<dbReference type="InterPro" id="IPR024079">
    <property type="entry name" value="MetalloPept_cat_dom_sf"/>
</dbReference>
<sequence>MESPQTTTRNAFLRTAPGNAFSKTDTTPYVELDFAKASPDEISQTLGLSMSEAKKLQPWLRRYDASKALKPTGLKRATAELLSRHIAFRALPKFIVTNVTAEPTYLLSNRTFTLLIHFLNQGEPPVEFLSINVAWAGEPFTVQQVIQPGEQRKGQVAVAFDSTRTLPVGLAEFTVDLFRGDGSQASFVKSFYVLPANPLSLQVAPAGATVTGTWSVRGAFQPATNTFLTECLVTVANGDAVPVTMKRRVNWSFWDGPVGSGTLVESGGFDLGSAPVVPAFSTWQASFWFSSPAGSGIHNKYKAKEDLAIEIRMESAAGRVVSGQITARVMLAYGVNIIKVGDFGAQEHNDLYTAVDQMRQIYERRDITLRGVQRYIINNAQAGGFTVLDSETEFRNLLSGWSVQNDFVDVYVCQAFNWSTFNGYAGDIPGPTSKTGNKDGIAVDKTGFTDASGVRRLNTAVLSQLIGHEVGHYLGLQHLEDTNNLMRSNTGVRGPNLDYNQYRTMLPHGYMVFI</sequence>
<dbReference type="AlphaFoldDB" id="I0K876"/>
<dbReference type="Gene3D" id="3.40.390.10">
    <property type="entry name" value="Collagenase (Catalytic Domain)"/>
    <property type="match status" value="1"/>
</dbReference>
<dbReference type="SUPFAM" id="SSF55486">
    <property type="entry name" value="Metalloproteases ('zincins'), catalytic domain"/>
    <property type="match status" value="1"/>
</dbReference>
<keyword evidence="2" id="KW-1185">Reference proteome</keyword>
<accession>I0K876</accession>
<proteinExistence type="predicted"/>